<sequence>MDSDSCDGNFGGCDDEEYGYDDEDYGYNEECVASKEDCEYDYALYAKSLPQILPVVGLCAGIRSWTWFKHLFHSTLSRIFVQLWLASIFDIEHDYRHGSSTSIDEPFLPWSIHFNCVSDSSVPFDFVLHLRWKMDQAIKKMSMKKILMTISLQDKERQKSPLRKLQDKKYLFLDYDVPAMFDE</sequence>
<evidence type="ECO:0000313" key="1">
    <source>
        <dbReference type="EMBL" id="KAK4375103.1"/>
    </source>
</evidence>
<dbReference type="EMBL" id="JAVYJV010000003">
    <property type="protein sequence ID" value="KAK4375103.1"/>
    <property type="molecule type" value="Genomic_DNA"/>
</dbReference>
<organism evidence="1 2">
    <name type="scientific">Anisodus tanguticus</name>
    <dbReference type="NCBI Taxonomy" id="243964"/>
    <lineage>
        <taxon>Eukaryota</taxon>
        <taxon>Viridiplantae</taxon>
        <taxon>Streptophyta</taxon>
        <taxon>Embryophyta</taxon>
        <taxon>Tracheophyta</taxon>
        <taxon>Spermatophyta</taxon>
        <taxon>Magnoliopsida</taxon>
        <taxon>eudicotyledons</taxon>
        <taxon>Gunneridae</taxon>
        <taxon>Pentapetalae</taxon>
        <taxon>asterids</taxon>
        <taxon>lamiids</taxon>
        <taxon>Solanales</taxon>
        <taxon>Solanaceae</taxon>
        <taxon>Solanoideae</taxon>
        <taxon>Hyoscyameae</taxon>
        <taxon>Anisodus</taxon>
    </lineage>
</organism>
<name>A0AAE1SPP2_9SOLA</name>
<accession>A0AAE1SPP2</accession>
<proteinExistence type="predicted"/>
<evidence type="ECO:0000313" key="2">
    <source>
        <dbReference type="Proteomes" id="UP001291623"/>
    </source>
</evidence>
<comment type="caution">
    <text evidence="1">The sequence shown here is derived from an EMBL/GenBank/DDBJ whole genome shotgun (WGS) entry which is preliminary data.</text>
</comment>
<gene>
    <name evidence="1" type="ORF">RND71_005780</name>
</gene>
<dbReference type="Proteomes" id="UP001291623">
    <property type="component" value="Unassembled WGS sequence"/>
</dbReference>
<protein>
    <submittedName>
        <fullName evidence="1">Uncharacterized protein</fullName>
    </submittedName>
</protein>
<reference evidence="1" key="1">
    <citation type="submission" date="2023-12" db="EMBL/GenBank/DDBJ databases">
        <title>Genome assembly of Anisodus tanguticus.</title>
        <authorList>
            <person name="Wang Y.-J."/>
        </authorList>
    </citation>
    <scope>NUCLEOTIDE SEQUENCE</scope>
    <source>
        <strain evidence="1">KB-2021</strain>
        <tissue evidence="1">Leaf</tissue>
    </source>
</reference>
<dbReference type="AlphaFoldDB" id="A0AAE1SPP2"/>
<keyword evidence="2" id="KW-1185">Reference proteome</keyword>